<dbReference type="NCBIfam" id="TIGR00786">
    <property type="entry name" value="dctM"/>
    <property type="match status" value="1"/>
</dbReference>
<feature type="transmembrane region" description="Helical" evidence="7">
    <location>
        <begin position="346"/>
        <end position="363"/>
    </location>
</feature>
<accession>A0A2T8HQB1</accession>
<feature type="transmembrane region" description="Helical" evidence="7">
    <location>
        <begin position="100"/>
        <end position="130"/>
    </location>
</feature>
<evidence type="ECO:0000256" key="4">
    <source>
        <dbReference type="ARBA" id="ARBA00022692"/>
    </source>
</evidence>
<dbReference type="EMBL" id="QDKM01000010">
    <property type="protein sequence ID" value="PVH27637.1"/>
    <property type="molecule type" value="Genomic_DNA"/>
</dbReference>
<comment type="function">
    <text evidence="7">Part of the tripartite ATP-independent periplasmic (TRAP) transport system.</text>
</comment>
<evidence type="ECO:0000259" key="8">
    <source>
        <dbReference type="Pfam" id="PF06808"/>
    </source>
</evidence>
<keyword evidence="2" id="KW-1003">Cell membrane</keyword>
<keyword evidence="7" id="KW-0813">Transport</keyword>
<evidence type="ECO:0000313" key="10">
    <source>
        <dbReference type="Proteomes" id="UP000245911"/>
    </source>
</evidence>
<comment type="subunit">
    <text evidence="7">The complex comprises the extracytoplasmic solute receptor protein and the two transmembrane proteins.</text>
</comment>
<feature type="transmembrane region" description="Helical" evidence="7">
    <location>
        <begin position="415"/>
        <end position="437"/>
    </location>
</feature>
<sequence length="438" mass="46297">MSPFEIGLISVVAMVVMIYLGVYIPIALGMVSFVTIWILRDSFQLPLALLKIAVGDSVTQYSFATIPLFTFMGLIVSKAGMGEDVYRVMNTVFYRITGGVGMATVGANALFAAVTGSSIASASVFTKVAVPEMMKLNYNKRFAVGVVAGSSVLGMIIPPSAMLIIYAIVAEQSVGHMFLAGIIPGIMLSGAYILAIWVMARLWPRFVVNEGAVNKAPEDLMSAAQLLMLSLPLVGLVITVLGGIYTGWLTPVEAGAAGAALGLVLAIARGKINLKSFWNALLETGHITAAILFLITAASMYSRMLGIAGVPNALGDFLETYQLGFAAVMVMLVLLMLFLGTLLDTASIILIVVPLFLPIVEPLGVNLVWFGIIVVIGAEIGLLTPPLGISCFVIKSTISDPTISLKDVFMGALPFAAVMLCVLLVLIEFPILSTVLLP</sequence>
<dbReference type="GO" id="GO:0005886">
    <property type="term" value="C:plasma membrane"/>
    <property type="evidence" value="ECO:0007669"/>
    <property type="project" value="UniProtKB-SubCell"/>
</dbReference>
<evidence type="ECO:0000313" key="9">
    <source>
        <dbReference type="EMBL" id="PVH27637.1"/>
    </source>
</evidence>
<keyword evidence="3 7" id="KW-0997">Cell inner membrane</keyword>
<evidence type="ECO:0000256" key="2">
    <source>
        <dbReference type="ARBA" id="ARBA00022475"/>
    </source>
</evidence>
<dbReference type="AlphaFoldDB" id="A0A2T8HQB1"/>
<dbReference type="Pfam" id="PF06808">
    <property type="entry name" value="DctM"/>
    <property type="match status" value="1"/>
</dbReference>
<comment type="subcellular location">
    <subcellularLocation>
        <location evidence="1 7">Cell inner membrane</location>
        <topology evidence="1 7">Multi-pass membrane protein</topology>
    </subcellularLocation>
</comment>
<evidence type="ECO:0000256" key="6">
    <source>
        <dbReference type="ARBA" id="ARBA00023136"/>
    </source>
</evidence>
<keyword evidence="5 7" id="KW-1133">Transmembrane helix</keyword>
<reference evidence="9 10" key="1">
    <citation type="submission" date="2018-04" db="EMBL/GenBank/DDBJ databases">
        <title>Pararhodobacter oceanense sp. nov., isolated from marine intertidal sediment.</title>
        <authorList>
            <person name="Wang X.-L."/>
            <person name="Du Z.-J."/>
        </authorList>
    </citation>
    <scope>NUCLEOTIDE SEQUENCE [LARGE SCALE GENOMIC DNA]</scope>
    <source>
        <strain evidence="9 10">AM505</strain>
    </source>
</reference>
<keyword evidence="4 7" id="KW-0812">Transmembrane</keyword>
<dbReference type="GO" id="GO:0022857">
    <property type="term" value="F:transmembrane transporter activity"/>
    <property type="evidence" value="ECO:0007669"/>
    <property type="project" value="UniProtKB-UniRule"/>
</dbReference>
<comment type="similarity">
    <text evidence="7">Belongs to the TRAP transporter large permease family.</text>
</comment>
<comment type="caution">
    <text evidence="9">The sequence shown here is derived from an EMBL/GenBank/DDBJ whole genome shotgun (WGS) entry which is preliminary data.</text>
</comment>
<keyword evidence="10" id="KW-1185">Reference proteome</keyword>
<dbReference type="Proteomes" id="UP000245911">
    <property type="component" value="Unassembled WGS sequence"/>
</dbReference>
<feature type="transmembrane region" description="Helical" evidence="7">
    <location>
        <begin position="142"/>
        <end position="169"/>
    </location>
</feature>
<keyword evidence="6 7" id="KW-0472">Membrane</keyword>
<dbReference type="PANTHER" id="PTHR33362:SF5">
    <property type="entry name" value="C4-DICARBOXYLATE TRAP TRANSPORTER LARGE PERMEASE PROTEIN DCTM"/>
    <property type="match status" value="1"/>
</dbReference>
<evidence type="ECO:0000256" key="3">
    <source>
        <dbReference type="ARBA" id="ARBA00022519"/>
    </source>
</evidence>
<dbReference type="OrthoDB" id="9790209at2"/>
<dbReference type="RefSeq" id="WP_116559554.1">
    <property type="nucleotide sequence ID" value="NZ_QDKM01000010.1"/>
</dbReference>
<name>A0A2T8HQB1_9RHOB</name>
<dbReference type="InterPro" id="IPR004681">
    <property type="entry name" value="TRAP_DctM"/>
</dbReference>
<gene>
    <name evidence="9" type="ORF">DDE20_16105</name>
</gene>
<feature type="transmembrane region" description="Helical" evidence="7">
    <location>
        <begin position="321"/>
        <end position="339"/>
    </location>
</feature>
<organism evidence="9 10">
    <name type="scientific">Pararhodobacter oceanensis</name>
    <dbReference type="NCBI Taxonomy" id="2172121"/>
    <lineage>
        <taxon>Bacteria</taxon>
        <taxon>Pseudomonadati</taxon>
        <taxon>Pseudomonadota</taxon>
        <taxon>Alphaproteobacteria</taxon>
        <taxon>Rhodobacterales</taxon>
        <taxon>Paracoccaceae</taxon>
        <taxon>Pararhodobacter</taxon>
    </lineage>
</organism>
<evidence type="ECO:0000256" key="1">
    <source>
        <dbReference type="ARBA" id="ARBA00004429"/>
    </source>
</evidence>
<dbReference type="InterPro" id="IPR010656">
    <property type="entry name" value="DctM"/>
</dbReference>
<feature type="transmembrane region" description="Helical" evidence="7">
    <location>
        <begin position="6"/>
        <end position="39"/>
    </location>
</feature>
<evidence type="ECO:0000256" key="7">
    <source>
        <dbReference type="RuleBase" id="RU369079"/>
    </source>
</evidence>
<evidence type="ECO:0000256" key="5">
    <source>
        <dbReference type="ARBA" id="ARBA00022989"/>
    </source>
</evidence>
<feature type="transmembrane region" description="Helical" evidence="7">
    <location>
        <begin position="280"/>
        <end position="301"/>
    </location>
</feature>
<protein>
    <recommendedName>
        <fullName evidence="7">TRAP transporter large permease protein</fullName>
    </recommendedName>
</protein>
<feature type="domain" description="TRAP C4-dicarboxylate transport system permease DctM subunit" evidence="8">
    <location>
        <begin position="11"/>
        <end position="430"/>
    </location>
</feature>
<dbReference type="PANTHER" id="PTHR33362">
    <property type="entry name" value="SIALIC ACID TRAP TRANSPORTER PERMEASE PROTEIN SIAT-RELATED"/>
    <property type="match status" value="1"/>
</dbReference>
<feature type="transmembrane region" description="Helical" evidence="7">
    <location>
        <begin position="369"/>
        <end position="394"/>
    </location>
</feature>
<feature type="transmembrane region" description="Helical" evidence="7">
    <location>
        <begin position="220"/>
        <end position="242"/>
    </location>
</feature>
<feature type="transmembrane region" description="Helical" evidence="7">
    <location>
        <begin position="175"/>
        <end position="199"/>
    </location>
</feature>
<dbReference type="PIRSF" id="PIRSF006066">
    <property type="entry name" value="HI0050"/>
    <property type="match status" value="1"/>
</dbReference>
<proteinExistence type="inferred from homology"/>
<feature type="transmembrane region" description="Helical" evidence="7">
    <location>
        <begin position="60"/>
        <end position="80"/>
    </location>
</feature>